<dbReference type="KEGG" id="toy:FO059_09570"/>
<dbReference type="Gene3D" id="2.70.70.10">
    <property type="entry name" value="Glucose Permease (Domain IIA)"/>
    <property type="match status" value="1"/>
</dbReference>
<keyword evidence="1" id="KW-0732">Signal</keyword>
<dbReference type="InterPro" id="IPR011055">
    <property type="entry name" value="Dup_hybrid_motif"/>
</dbReference>
<dbReference type="AlphaFoldDB" id="A0A516X861"/>
<feature type="signal peptide" evidence="1">
    <location>
        <begin position="1"/>
        <end position="20"/>
    </location>
</feature>
<feature type="domain" description="M23ase beta-sheet core" evidence="2">
    <location>
        <begin position="271"/>
        <end position="372"/>
    </location>
</feature>
<dbReference type="InterPro" id="IPR050570">
    <property type="entry name" value="Cell_wall_metabolism_enzyme"/>
</dbReference>
<dbReference type="PANTHER" id="PTHR21666">
    <property type="entry name" value="PEPTIDASE-RELATED"/>
    <property type="match status" value="1"/>
</dbReference>
<protein>
    <submittedName>
        <fullName evidence="3">M23 family metallopeptidase</fullName>
    </submittedName>
</protein>
<sequence length="437" mass="44638">MAGGRALGAAAAAAVLALSAACGSGGGSPARQDSGPGGAAIVGEGEAAHVTADYSAVTVQNLGSPTFPFTGTDGKAHVAYALQLTNAGVAPATIEKVEMVDAANPTRVLASFAGPALVDPSCEYGPCNRLRTLPSSPAPNAVIPAGESRALLVDFTADKVADVPKAVLHRVTALASANPGATAPTKVTYTVAPKGVSARTARVISPPLRGANWVAQNGCCSIGFPHVPSLMPVSGELADSQRFAIDWMRTDAQGRFYVGDKTRNESYQDYGQEVHAVADGTIASTLDGVPDNAPGVLPATVPALAAKITVDNVDGNHVIQDIGGGTWAMYAHLQPGSLRVKPGDKVTKGQVIGLLGNTGNSNAPHLHFQLMDGPDLVGSDGVPYVLDGFDYAGYIAPSAILASDDYLTGEYFAHHSDDPQPRTGELPLNGSIVNFGN</sequence>
<gene>
    <name evidence="3" type="ORF">FO059_09570</name>
</gene>
<proteinExistence type="predicted"/>
<dbReference type="InterPro" id="IPR016047">
    <property type="entry name" value="M23ase_b-sheet_dom"/>
</dbReference>
<dbReference type="PROSITE" id="PS51257">
    <property type="entry name" value="PROKAR_LIPOPROTEIN"/>
    <property type="match status" value="1"/>
</dbReference>
<name>A0A516X861_9ACTN</name>
<dbReference type="CDD" id="cd12797">
    <property type="entry name" value="M23_peptidase"/>
    <property type="match status" value="1"/>
</dbReference>
<evidence type="ECO:0000313" key="3">
    <source>
        <dbReference type="EMBL" id="QDQ99213.1"/>
    </source>
</evidence>
<dbReference type="OrthoDB" id="9809488at2"/>
<dbReference type="GO" id="GO:0004222">
    <property type="term" value="F:metalloendopeptidase activity"/>
    <property type="evidence" value="ECO:0007669"/>
    <property type="project" value="TreeGrafter"/>
</dbReference>
<feature type="chain" id="PRO_5039653565" evidence="1">
    <location>
        <begin position="21"/>
        <end position="437"/>
    </location>
</feature>
<dbReference type="PANTHER" id="PTHR21666:SF270">
    <property type="entry name" value="MUREIN HYDROLASE ACTIVATOR ENVC"/>
    <property type="match status" value="1"/>
</dbReference>
<dbReference type="Proteomes" id="UP000317344">
    <property type="component" value="Chromosome"/>
</dbReference>
<dbReference type="Pfam" id="PF01551">
    <property type="entry name" value="Peptidase_M23"/>
    <property type="match status" value="1"/>
</dbReference>
<evidence type="ECO:0000256" key="1">
    <source>
        <dbReference type="SAM" id="SignalP"/>
    </source>
</evidence>
<evidence type="ECO:0000259" key="2">
    <source>
        <dbReference type="Pfam" id="PF01551"/>
    </source>
</evidence>
<dbReference type="SUPFAM" id="SSF51261">
    <property type="entry name" value="Duplicated hybrid motif"/>
    <property type="match status" value="1"/>
</dbReference>
<reference evidence="3 4" key="2">
    <citation type="submission" date="2019-07" db="EMBL/GenBank/DDBJ databases">
        <authorList>
            <person name="Huang Y."/>
        </authorList>
    </citation>
    <scope>NUCLEOTIDE SEQUENCE [LARGE SCALE GENOMIC DNA]</scope>
    <source>
        <strain evidence="3 4">HY188</strain>
    </source>
</reference>
<reference evidence="3 4" key="1">
    <citation type="submission" date="2019-07" db="EMBL/GenBank/DDBJ databases">
        <title>Tomitella cavernea sp. nov., an actinomycete isolated from soil.</title>
        <authorList>
            <person name="Cheng J."/>
        </authorList>
    </citation>
    <scope>NUCLEOTIDE SEQUENCE [LARGE SCALE GENOMIC DNA]</scope>
    <source>
        <strain evidence="3 4">HY188</strain>
    </source>
</reference>
<organism evidence="3 4">
    <name type="scientific">Tomitella fengzijianii</name>
    <dbReference type="NCBI Taxonomy" id="2597660"/>
    <lineage>
        <taxon>Bacteria</taxon>
        <taxon>Bacillati</taxon>
        <taxon>Actinomycetota</taxon>
        <taxon>Actinomycetes</taxon>
        <taxon>Mycobacteriales</taxon>
        <taxon>Tomitella</taxon>
    </lineage>
</organism>
<dbReference type="EMBL" id="CP041765">
    <property type="protein sequence ID" value="QDQ99213.1"/>
    <property type="molecule type" value="Genomic_DNA"/>
</dbReference>
<keyword evidence="4" id="KW-1185">Reference proteome</keyword>
<evidence type="ECO:0000313" key="4">
    <source>
        <dbReference type="Proteomes" id="UP000317344"/>
    </source>
</evidence>
<accession>A0A516X861</accession>